<evidence type="ECO:0000313" key="1">
    <source>
        <dbReference type="EMBL" id="BBA29070.1"/>
    </source>
</evidence>
<gene>
    <name evidence="1" type="ORF">PMEL1_00992</name>
</gene>
<dbReference type="PROSITE" id="PS51257">
    <property type="entry name" value="PROKAR_LIPOPROTEIN"/>
    <property type="match status" value="1"/>
</dbReference>
<dbReference type="OrthoDB" id="1075138at2"/>
<sequence length="119" mass="13963">MIKYLYIIASLMLFLFVGCTKEDIDVDGDYKYAKTDTISVLSHKEYYFYPGTSIKSKNKGYVIVDKDMRKSVVSDIDGFDSIYEEGHEYLIIVKIYIPRYEMPDLYGDRYKFVSLISKK</sequence>
<dbReference type="EMBL" id="AP018049">
    <property type="protein sequence ID" value="BBA29070.1"/>
    <property type="molecule type" value="Genomic_DNA"/>
</dbReference>
<proteinExistence type="predicted"/>
<evidence type="ECO:0008006" key="3">
    <source>
        <dbReference type="Google" id="ProtNLM"/>
    </source>
</evidence>
<dbReference type="AlphaFoldDB" id="A0A250KH98"/>
<organism evidence="1 2">
    <name type="scientific">Prevotella melaninogenica</name>
    <dbReference type="NCBI Taxonomy" id="28132"/>
    <lineage>
        <taxon>Bacteria</taxon>
        <taxon>Pseudomonadati</taxon>
        <taxon>Bacteroidota</taxon>
        <taxon>Bacteroidia</taxon>
        <taxon>Bacteroidales</taxon>
        <taxon>Prevotellaceae</taxon>
        <taxon>Prevotella</taxon>
    </lineage>
</organism>
<dbReference type="Proteomes" id="UP000267517">
    <property type="component" value="Chromosome I"/>
</dbReference>
<accession>A0A250KH98</accession>
<evidence type="ECO:0000313" key="2">
    <source>
        <dbReference type="Proteomes" id="UP000267517"/>
    </source>
</evidence>
<name>A0A250KH98_9BACT</name>
<protein>
    <recommendedName>
        <fullName evidence="3">DUF4377 domain-containing protein</fullName>
    </recommendedName>
</protein>
<reference evidence="1 2" key="1">
    <citation type="submission" date="2017-05" db="EMBL/GenBank/DDBJ databases">
        <title>whole genome sequence of Prevotella melaninogenica GAI 07411.</title>
        <authorList>
            <person name="Kondo Y."/>
            <person name="Hoshino T."/>
        </authorList>
    </citation>
    <scope>NUCLEOTIDE SEQUENCE [LARGE SCALE GENOMIC DNA]</scope>
    <source>
        <strain evidence="1 2">GAI 07411</strain>
    </source>
</reference>
<dbReference type="RefSeq" id="WP_120174223.1">
    <property type="nucleotide sequence ID" value="NZ_AP018049.1"/>
</dbReference>